<proteinExistence type="predicted"/>
<reference evidence="2" key="1">
    <citation type="submission" date="2009-08" db="EMBL/GenBank/DDBJ databases">
        <title>Annotation of Salpingoeca rosetta.</title>
        <authorList>
            <consortium name="The Broad Institute Genome Sequencing Platform"/>
            <person name="Russ C."/>
            <person name="Cuomo C."/>
            <person name="Burger G."/>
            <person name="Gray M.W."/>
            <person name="Holland P.W.H."/>
            <person name="King N."/>
            <person name="Lang F.B.F."/>
            <person name="Roger A.J."/>
            <person name="Ruiz-Trillo I."/>
            <person name="Young S.K."/>
            <person name="Zeng Q."/>
            <person name="Gargeya S."/>
            <person name="Alvarado L."/>
            <person name="Berlin A."/>
            <person name="Chapman S.B."/>
            <person name="Chen Z."/>
            <person name="Freedman E."/>
            <person name="Gellesch M."/>
            <person name="Goldberg J."/>
            <person name="Griggs A."/>
            <person name="Gujja S."/>
            <person name="Heilman E."/>
            <person name="Heiman D."/>
            <person name="Howarth C."/>
            <person name="Mehta T."/>
            <person name="Neiman D."/>
            <person name="Pearson M."/>
            <person name="Roberts A."/>
            <person name="Saif S."/>
            <person name="Shea T."/>
            <person name="Shenoy N."/>
            <person name="Sisk P."/>
            <person name="Stolte C."/>
            <person name="Sykes S."/>
            <person name="White J."/>
            <person name="Yandava C."/>
            <person name="Haas B."/>
            <person name="Nusbaum C."/>
            <person name="Birren B."/>
        </authorList>
    </citation>
    <scope>NUCLEOTIDE SEQUENCE [LARGE SCALE GENOMIC DNA]</scope>
    <source>
        <strain evidence="2">ATCC 50818</strain>
    </source>
</reference>
<dbReference type="EMBL" id="GL832955">
    <property type="protein sequence ID" value="EGD72530.1"/>
    <property type="molecule type" value="Genomic_DNA"/>
</dbReference>
<protein>
    <submittedName>
        <fullName evidence="2">Uncharacterized protein</fullName>
    </submittedName>
</protein>
<feature type="compositionally biased region" description="Low complexity" evidence="1">
    <location>
        <begin position="456"/>
        <end position="470"/>
    </location>
</feature>
<dbReference type="GeneID" id="16067864"/>
<dbReference type="AlphaFoldDB" id="F2TWT4"/>
<accession>F2TWT4</accession>
<feature type="compositionally biased region" description="Low complexity" evidence="1">
    <location>
        <begin position="432"/>
        <end position="443"/>
    </location>
</feature>
<feature type="region of interest" description="Disordered" evidence="1">
    <location>
        <begin position="366"/>
        <end position="475"/>
    </location>
</feature>
<dbReference type="KEGG" id="sre:PTSG_00553"/>
<name>F2TWT4_SALR5</name>
<evidence type="ECO:0000313" key="2">
    <source>
        <dbReference type="EMBL" id="EGD72530.1"/>
    </source>
</evidence>
<gene>
    <name evidence="2" type="ORF">PTSG_00553</name>
</gene>
<feature type="compositionally biased region" description="Low complexity" evidence="1">
    <location>
        <begin position="260"/>
        <end position="278"/>
    </location>
</feature>
<feature type="compositionally biased region" description="Low complexity" evidence="1">
    <location>
        <begin position="369"/>
        <end position="386"/>
    </location>
</feature>
<evidence type="ECO:0000313" key="3">
    <source>
        <dbReference type="Proteomes" id="UP000007799"/>
    </source>
</evidence>
<dbReference type="RefSeq" id="XP_004999099.1">
    <property type="nucleotide sequence ID" value="XM_004999042.1"/>
</dbReference>
<dbReference type="Proteomes" id="UP000007799">
    <property type="component" value="Unassembled WGS sequence"/>
</dbReference>
<dbReference type="InParanoid" id="F2TWT4"/>
<feature type="compositionally biased region" description="Basic residues" evidence="1">
    <location>
        <begin position="279"/>
        <end position="289"/>
    </location>
</feature>
<organism evidence="3">
    <name type="scientific">Salpingoeca rosetta (strain ATCC 50818 / BSB-021)</name>
    <dbReference type="NCBI Taxonomy" id="946362"/>
    <lineage>
        <taxon>Eukaryota</taxon>
        <taxon>Choanoflagellata</taxon>
        <taxon>Craspedida</taxon>
        <taxon>Salpingoecidae</taxon>
        <taxon>Salpingoeca</taxon>
    </lineage>
</organism>
<feature type="compositionally biased region" description="Polar residues" evidence="1">
    <location>
        <begin position="444"/>
        <end position="455"/>
    </location>
</feature>
<sequence>MPRCAVVVFCVGTSVCLRRTEAAWWLHNAGEAYRSSLVLVTDVRSNLNVAVLRPRGGRTDRVDDRVVCVPFAPRQTWESMYNETATVEQVVTRVCDDLAAATVLLVGEFGCPSSGLVVRCAEEIRHRDPACSLCVLEPYCPLLPAGSLGPLHAALCARVLGEDENDSDDDGDDGAFADGTRHRADMRGRCGRQVLDHHLRLPCTPSTLDPHGPERRIMHALTVLGCPHAGRMAVALAQLACFANGMPGLAAVHALAPKAASARSNTSTNSSTSTSTTSTRRRHTGRRHGDRSSRDSGVEDVALELVQLHHQRHYRHLYCTGADGGHGLEGSATGTAIGGGDGGYRCGLTQRTGDGGDGTASLSSMVLVQQQQQRQQRQQRQQQQQQHAHGGVSSAVGKSQPPEALVGRGGGADSRRGGSQGDACAEHKNKSNKSSNKNKNRSNTLDSGHGSSATPRSRPTTASATVAPAAGKRTAAHSVGTGGAIMPPSASSCAATLQCRVVLSAPASTTAVVGPLFPTNPAQQQPSRRTQLPPFLASIFQQPTAATVTPAAPRTET</sequence>
<feature type="region of interest" description="Disordered" evidence="1">
    <location>
        <begin position="260"/>
        <end position="298"/>
    </location>
</feature>
<keyword evidence="3" id="KW-1185">Reference proteome</keyword>
<evidence type="ECO:0000256" key="1">
    <source>
        <dbReference type="SAM" id="MobiDB-lite"/>
    </source>
</evidence>